<keyword evidence="2" id="KW-1185">Reference proteome</keyword>
<sequence length="198" mass="22454">MTRSVGKELLNVPFPELVLHLGSAIAEAQYKMDLESIEILKMMGEKNTVTIPTPTFKGDEGIKNEISTSMIGAGFQPTFYQFAETIIEVKMAISMSEEKETVEEGKKTSLLWAPSVLYRPIKGGRYIRTRRVLYTTPMDAKYTNKYSYHQEGESTLRTRLVPVPPNTIIQRFIDLKAMEIEAELQKDLDDLEKSTQPA</sequence>
<name>C9PMI4_9PAST</name>
<gene>
    <name evidence="1" type="ORF">HMPREF0621_0208</name>
</gene>
<dbReference type="AlphaFoldDB" id="C9PMI4"/>
<proteinExistence type="predicted"/>
<evidence type="ECO:0000313" key="1">
    <source>
        <dbReference type="EMBL" id="EEX51404.1"/>
    </source>
</evidence>
<dbReference type="OrthoDB" id="7594941at2"/>
<dbReference type="STRING" id="667128.HMPREF0621_0208"/>
<accession>C9PMI4</accession>
<dbReference type="RefSeq" id="WP_005765190.1">
    <property type="nucleotide sequence ID" value="NZ_GG704815.1"/>
</dbReference>
<comment type="caution">
    <text evidence="1">The sequence shown here is derived from an EMBL/GenBank/DDBJ whole genome shotgun (WGS) entry which is preliminary data.</text>
</comment>
<organism evidence="1 2">
    <name type="scientific">Pasteurella dagmatis ATCC 43325</name>
    <dbReference type="NCBI Taxonomy" id="667128"/>
    <lineage>
        <taxon>Bacteria</taxon>
        <taxon>Pseudomonadati</taxon>
        <taxon>Pseudomonadota</taxon>
        <taxon>Gammaproteobacteria</taxon>
        <taxon>Pasteurellales</taxon>
        <taxon>Pasteurellaceae</taxon>
        <taxon>Pasteurella</taxon>
    </lineage>
</organism>
<evidence type="ECO:0000313" key="2">
    <source>
        <dbReference type="Proteomes" id="UP000005519"/>
    </source>
</evidence>
<protein>
    <submittedName>
        <fullName evidence="1">Uncharacterized protein</fullName>
    </submittedName>
</protein>
<dbReference type="HOGENOM" id="CLU_099397_0_0_6"/>
<dbReference type="EMBL" id="ACZR01000001">
    <property type="protein sequence ID" value="EEX51404.1"/>
    <property type="molecule type" value="Genomic_DNA"/>
</dbReference>
<dbReference type="Proteomes" id="UP000005519">
    <property type="component" value="Unassembled WGS sequence"/>
</dbReference>
<reference evidence="1 2" key="1">
    <citation type="submission" date="2009-10" db="EMBL/GenBank/DDBJ databases">
        <authorList>
            <person name="Muzny D."/>
            <person name="Qin X."/>
            <person name="Deng J."/>
            <person name="Jiang H."/>
            <person name="Liu Y."/>
            <person name="Qu J."/>
            <person name="Song X.-Z."/>
            <person name="Zhang L."/>
            <person name="Thornton R."/>
            <person name="Coyle M."/>
            <person name="Francisco L."/>
            <person name="Jackson L."/>
            <person name="Javaid M."/>
            <person name="Korchina V."/>
            <person name="Kovar C."/>
            <person name="Mata R."/>
            <person name="Mathew T."/>
            <person name="Ngo R."/>
            <person name="Nguyen L."/>
            <person name="Nguyen N."/>
            <person name="Okwuonu G."/>
            <person name="Ongeri F."/>
            <person name="Pham C."/>
            <person name="Simmons D."/>
            <person name="Wilczek-Boney K."/>
            <person name="Hale W."/>
            <person name="Jakkamsetti A."/>
            <person name="Pham P."/>
            <person name="Ruth R."/>
            <person name="San Lucas F."/>
            <person name="Warren J."/>
            <person name="Zhang J."/>
            <person name="Zhao Z."/>
            <person name="Zhou C."/>
            <person name="Zhu D."/>
            <person name="Lee S."/>
            <person name="Bess C."/>
            <person name="Blankenburg K."/>
            <person name="Forbes L."/>
            <person name="Fu Q."/>
            <person name="Gubbala S."/>
            <person name="Hirani K."/>
            <person name="Jayaseelan J.C."/>
            <person name="Lara F."/>
            <person name="Munidasa M."/>
            <person name="Palculict T."/>
            <person name="Patil S."/>
            <person name="Pu L.-L."/>
            <person name="Saada N."/>
            <person name="Tang L."/>
            <person name="Weissenberger G."/>
            <person name="Zhu Y."/>
            <person name="Hemphill L."/>
            <person name="Shang Y."/>
            <person name="Youmans B."/>
            <person name="Ayvaz T."/>
            <person name="Ross M."/>
            <person name="Santibanez J."/>
            <person name="Aqrawi P."/>
            <person name="Gross S."/>
            <person name="Joshi V."/>
            <person name="Fowler G."/>
            <person name="Nazareth L."/>
            <person name="Reid J."/>
            <person name="Worley K."/>
            <person name="Petrosino J."/>
            <person name="Highlander S."/>
            <person name="Gibbs R."/>
        </authorList>
    </citation>
    <scope>NUCLEOTIDE SEQUENCE [LARGE SCALE GENOMIC DNA]</scope>
    <source>
        <strain evidence="1 2">ATCC 43325</strain>
    </source>
</reference>